<keyword evidence="1" id="KW-0805">Transcription regulation</keyword>
<gene>
    <name evidence="6" type="ORF">CW362_05395</name>
</gene>
<dbReference type="OrthoDB" id="4214267at2"/>
<organism evidence="6 7">
    <name type="scientific">Streptomyces populi</name>
    <dbReference type="NCBI Taxonomy" id="2058924"/>
    <lineage>
        <taxon>Bacteria</taxon>
        <taxon>Bacillati</taxon>
        <taxon>Actinomycetota</taxon>
        <taxon>Actinomycetes</taxon>
        <taxon>Kitasatosporales</taxon>
        <taxon>Streptomycetaceae</taxon>
        <taxon>Streptomyces</taxon>
    </lineage>
</organism>
<dbReference type="Gene3D" id="1.10.357.10">
    <property type="entry name" value="Tetracycline Repressor, domain 2"/>
    <property type="match status" value="1"/>
</dbReference>
<dbReference type="Pfam" id="PF00440">
    <property type="entry name" value="TetR_N"/>
    <property type="match status" value="1"/>
</dbReference>
<dbReference type="EMBL" id="PJOS01000006">
    <property type="protein sequence ID" value="PKT74085.1"/>
    <property type="molecule type" value="Genomic_DNA"/>
</dbReference>
<name>A0A2I0SVZ4_9ACTN</name>
<feature type="DNA-binding region" description="H-T-H motif" evidence="4">
    <location>
        <begin position="34"/>
        <end position="53"/>
    </location>
</feature>
<evidence type="ECO:0000313" key="7">
    <source>
        <dbReference type="Proteomes" id="UP000236178"/>
    </source>
</evidence>
<reference evidence="6 7" key="1">
    <citation type="submission" date="2017-12" db="EMBL/GenBank/DDBJ databases">
        <title>Streptomyces populusis sp. nov., a novel endophytic actinobacterium isolated from stems of Populus adenopoda Maxim.</title>
        <authorList>
            <person name="Wang Z."/>
        </authorList>
    </citation>
    <scope>NUCLEOTIDE SEQUENCE [LARGE SCALE GENOMIC DNA]</scope>
    <source>
        <strain evidence="6 7">A249</strain>
    </source>
</reference>
<dbReference type="RefSeq" id="WP_103548185.1">
    <property type="nucleotide sequence ID" value="NZ_JBHJSK010000019.1"/>
</dbReference>
<evidence type="ECO:0000313" key="6">
    <source>
        <dbReference type="EMBL" id="PKT74085.1"/>
    </source>
</evidence>
<evidence type="ECO:0000256" key="4">
    <source>
        <dbReference type="PROSITE-ProRule" id="PRU00335"/>
    </source>
</evidence>
<dbReference type="PANTHER" id="PTHR47506">
    <property type="entry name" value="TRANSCRIPTIONAL REGULATORY PROTEIN"/>
    <property type="match status" value="1"/>
</dbReference>
<dbReference type="InterPro" id="IPR036271">
    <property type="entry name" value="Tet_transcr_reg_TetR-rel_C_sf"/>
</dbReference>
<dbReference type="SUPFAM" id="SSF48498">
    <property type="entry name" value="Tetracyclin repressor-like, C-terminal domain"/>
    <property type="match status" value="1"/>
</dbReference>
<dbReference type="PRINTS" id="PR00455">
    <property type="entry name" value="HTHTETR"/>
</dbReference>
<protein>
    <submittedName>
        <fullName evidence="6">TetR family transcriptional regulator</fullName>
    </submittedName>
</protein>
<dbReference type="PANTHER" id="PTHR47506:SF1">
    <property type="entry name" value="HTH-TYPE TRANSCRIPTIONAL REGULATOR YJDC"/>
    <property type="match status" value="1"/>
</dbReference>
<keyword evidence="3" id="KW-0804">Transcription</keyword>
<dbReference type="Proteomes" id="UP000236178">
    <property type="component" value="Unassembled WGS sequence"/>
</dbReference>
<dbReference type="AlphaFoldDB" id="A0A2I0SVZ4"/>
<feature type="domain" description="HTH tetR-type" evidence="5">
    <location>
        <begin position="12"/>
        <end position="71"/>
    </location>
</feature>
<evidence type="ECO:0000256" key="3">
    <source>
        <dbReference type="ARBA" id="ARBA00023163"/>
    </source>
</evidence>
<dbReference type="PROSITE" id="PS50977">
    <property type="entry name" value="HTH_TETR_2"/>
    <property type="match status" value="1"/>
</dbReference>
<evidence type="ECO:0000256" key="1">
    <source>
        <dbReference type="ARBA" id="ARBA00023015"/>
    </source>
</evidence>
<dbReference type="SUPFAM" id="SSF46689">
    <property type="entry name" value="Homeodomain-like"/>
    <property type="match status" value="1"/>
</dbReference>
<dbReference type="GO" id="GO:0003677">
    <property type="term" value="F:DNA binding"/>
    <property type="evidence" value="ECO:0007669"/>
    <property type="project" value="UniProtKB-UniRule"/>
</dbReference>
<comment type="caution">
    <text evidence="6">The sequence shown here is derived from an EMBL/GenBank/DDBJ whole genome shotgun (WGS) entry which is preliminary data.</text>
</comment>
<keyword evidence="2 4" id="KW-0238">DNA-binding</keyword>
<proteinExistence type="predicted"/>
<accession>A0A2I0SVZ4</accession>
<dbReference type="InterPro" id="IPR009057">
    <property type="entry name" value="Homeodomain-like_sf"/>
</dbReference>
<sequence>MTQATSTATAGSPTRDRLLDAAAELFYREGVGVGVEALCRVAGVSKRSMYQLFDSKDGVLAASLERRAPAYLAFLLPPDDDRPPRERVLHVFERLEEMAARPDFRGCPFVAVTAELKAPDHPASLVARRCKDALTAFFRQEAERGGAADPELLARQLTVAFDGSGVRAVMQGRGLDGLALATAAALLAGAGVNGGDGGDDTARRAPETSG</sequence>
<evidence type="ECO:0000256" key="2">
    <source>
        <dbReference type="ARBA" id="ARBA00023125"/>
    </source>
</evidence>
<keyword evidence="7" id="KW-1185">Reference proteome</keyword>
<dbReference type="InterPro" id="IPR001647">
    <property type="entry name" value="HTH_TetR"/>
</dbReference>
<evidence type="ECO:0000259" key="5">
    <source>
        <dbReference type="PROSITE" id="PS50977"/>
    </source>
</evidence>